<dbReference type="GO" id="GO:0004040">
    <property type="term" value="F:amidase activity"/>
    <property type="evidence" value="ECO:0007669"/>
    <property type="project" value="UniProtKB-EC"/>
</dbReference>
<dbReference type="Proteomes" id="UP001050691">
    <property type="component" value="Unassembled WGS sequence"/>
</dbReference>
<comment type="similarity">
    <text evidence="2">Belongs to the amidase family.</text>
</comment>
<comment type="caution">
    <text evidence="8">The sequence shown here is derived from an EMBL/GenBank/DDBJ whole genome shotgun (WGS) entry which is preliminary data.</text>
</comment>
<evidence type="ECO:0000256" key="5">
    <source>
        <dbReference type="PIRSR" id="PIRSR001221-1"/>
    </source>
</evidence>
<proteinExistence type="inferred from homology"/>
<keyword evidence="4" id="KW-0378">Hydrolase</keyword>
<gene>
    <name evidence="8" type="ORF">Clacol_003887</name>
</gene>
<comment type="catalytic activity">
    <reaction evidence="1">
        <text>a monocarboxylic acid amide + H2O = a monocarboxylate + NH4(+)</text>
        <dbReference type="Rhea" id="RHEA:12020"/>
        <dbReference type="ChEBI" id="CHEBI:15377"/>
        <dbReference type="ChEBI" id="CHEBI:28938"/>
        <dbReference type="ChEBI" id="CHEBI:35757"/>
        <dbReference type="ChEBI" id="CHEBI:83628"/>
        <dbReference type="EC" id="3.5.1.4"/>
    </reaction>
</comment>
<dbReference type="AlphaFoldDB" id="A0AAV5A872"/>
<feature type="binding site" evidence="6">
    <location>
        <position position="205"/>
    </location>
    <ligand>
        <name>substrate</name>
    </ligand>
</feature>
<dbReference type="EMBL" id="BPWL01000004">
    <property type="protein sequence ID" value="GJJ09663.1"/>
    <property type="molecule type" value="Genomic_DNA"/>
</dbReference>
<feature type="active site" description="Charge relay system" evidence="5">
    <location>
        <position position="130"/>
    </location>
</feature>
<reference evidence="8" key="1">
    <citation type="submission" date="2021-10" db="EMBL/GenBank/DDBJ databases">
        <title>De novo Genome Assembly of Clathrus columnatus (Basidiomycota, Fungi) Using Illumina and Nanopore Sequence Data.</title>
        <authorList>
            <person name="Ogiso-Tanaka E."/>
            <person name="Itagaki H."/>
            <person name="Hosoya T."/>
            <person name="Hosaka K."/>
        </authorList>
    </citation>
    <scope>NUCLEOTIDE SEQUENCE</scope>
    <source>
        <strain evidence="8">MO-923</strain>
    </source>
</reference>
<evidence type="ECO:0000256" key="3">
    <source>
        <dbReference type="ARBA" id="ARBA00012922"/>
    </source>
</evidence>
<dbReference type="InterPro" id="IPR023631">
    <property type="entry name" value="Amidase_dom"/>
</dbReference>
<organism evidence="8 9">
    <name type="scientific">Clathrus columnatus</name>
    <dbReference type="NCBI Taxonomy" id="1419009"/>
    <lineage>
        <taxon>Eukaryota</taxon>
        <taxon>Fungi</taxon>
        <taxon>Dikarya</taxon>
        <taxon>Basidiomycota</taxon>
        <taxon>Agaricomycotina</taxon>
        <taxon>Agaricomycetes</taxon>
        <taxon>Phallomycetidae</taxon>
        <taxon>Phallales</taxon>
        <taxon>Clathraceae</taxon>
        <taxon>Clathrus</taxon>
    </lineage>
</organism>
<dbReference type="InterPro" id="IPR036928">
    <property type="entry name" value="AS_sf"/>
</dbReference>
<evidence type="ECO:0000259" key="7">
    <source>
        <dbReference type="Pfam" id="PF01425"/>
    </source>
</evidence>
<evidence type="ECO:0000256" key="1">
    <source>
        <dbReference type="ARBA" id="ARBA00001311"/>
    </source>
</evidence>
<dbReference type="SUPFAM" id="SSF75304">
    <property type="entry name" value="Amidase signature (AS) enzymes"/>
    <property type="match status" value="1"/>
</dbReference>
<protein>
    <recommendedName>
        <fullName evidence="3">amidase</fullName>
        <ecNumber evidence="3">3.5.1.4</ecNumber>
    </recommendedName>
</protein>
<feature type="binding site" evidence="6">
    <location>
        <begin position="226"/>
        <end position="229"/>
    </location>
    <ligand>
        <name>substrate</name>
    </ligand>
</feature>
<evidence type="ECO:0000313" key="8">
    <source>
        <dbReference type="EMBL" id="GJJ09663.1"/>
    </source>
</evidence>
<dbReference type="Pfam" id="PF01425">
    <property type="entry name" value="Amidase"/>
    <property type="match status" value="1"/>
</dbReference>
<dbReference type="PANTHER" id="PTHR46072">
    <property type="entry name" value="AMIDASE-RELATED-RELATED"/>
    <property type="match status" value="1"/>
</dbReference>
<keyword evidence="9" id="KW-1185">Reference proteome</keyword>
<dbReference type="InterPro" id="IPR020556">
    <property type="entry name" value="Amidase_CS"/>
</dbReference>
<evidence type="ECO:0000256" key="2">
    <source>
        <dbReference type="ARBA" id="ARBA00009199"/>
    </source>
</evidence>
<dbReference type="PANTHER" id="PTHR46072:SF2">
    <property type="entry name" value="AMIDASE (EUROFUNG)"/>
    <property type="match status" value="1"/>
</dbReference>
<feature type="domain" description="Amidase" evidence="7">
    <location>
        <begin position="74"/>
        <end position="541"/>
    </location>
</feature>
<dbReference type="PROSITE" id="PS00571">
    <property type="entry name" value="AMIDASES"/>
    <property type="match status" value="1"/>
</dbReference>
<feature type="active site" description="Acyl-ester intermediate" evidence="5">
    <location>
        <position position="229"/>
    </location>
</feature>
<evidence type="ECO:0000313" key="9">
    <source>
        <dbReference type="Proteomes" id="UP001050691"/>
    </source>
</evidence>
<sequence>MSEQWRDLVKEKKLRQQAAIPEAWIISPPPSSRLNVLELPEETGLLTPREVEITESHVEDLLPKLASGAWSAVDVTGAFSKRAIIAHQVVNCLTEIFIEQALQRAAVLDEYLSKTGKVVGPLHGLPISLKDQLAMKGFETVMGYVSWIGKYSEVDAALVEILVAQGAVPFVRTNVPQTLMWPETFNNVFGRTLNPHNRSLTPGGSSGGEGALIGMRGSALGVGSDIGGSIRIPSLFNGLYGLRPSYGRVPYRGAANSMEGQDSLPSVLGPLSTSLGGIKIFMKAVIDGKPWKKDPLAVNKPWDESSFALKEHNNGHQLVFGIMWNDGNVVPHPPVLRALEITRNALIEAGHKVVDWIPYKHKEIIINARAIWASGSQEDYVSITSLTGEPLIHTMSLEQDPLAPPSFRLTAAPKTAFQLWQLHKEKRNYRQEYLDHWEATVAQMGTGRCIDAIIAPGAPYAAPPHGKNYSADFTMIWNALDYPAMVLPVVKVDATLDKVRPPHQFLSEEDKTNYESYNPETFTDAPVGIQIVGRTCEEEALIAISEIADAAIKSFLTK</sequence>
<accession>A0AAV5A872</accession>
<dbReference type="PIRSF" id="PIRSF001221">
    <property type="entry name" value="Amidase_fungi"/>
    <property type="match status" value="1"/>
</dbReference>
<evidence type="ECO:0000256" key="4">
    <source>
        <dbReference type="ARBA" id="ARBA00022801"/>
    </source>
</evidence>
<dbReference type="EC" id="3.5.1.4" evidence="3"/>
<feature type="active site" description="Charge relay system" evidence="5">
    <location>
        <position position="205"/>
    </location>
</feature>
<dbReference type="Gene3D" id="3.90.1300.10">
    <property type="entry name" value="Amidase signature (AS) domain"/>
    <property type="match status" value="1"/>
</dbReference>
<feature type="binding site" evidence="6">
    <location>
        <position position="179"/>
    </location>
    <ligand>
        <name>substrate</name>
    </ligand>
</feature>
<name>A0AAV5A872_9AGAM</name>
<evidence type="ECO:0000256" key="6">
    <source>
        <dbReference type="PIRSR" id="PIRSR001221-2"/>
    </source>
</evidence>